<proteinExistence type="predicted"/>
<gene>
    <name evidence="1" type="ORF">SAMN05216596_105339</name>
</gene>
<dbReference type="GeneID" id="65078286"/>
<keyword evidence="2" id="KW-1185">Reference proteome</keyword>
<protein>
    <submittedName>
        <fullName evidence="1">Uncharacterized protein</fullName>
    </submittedName>
</protein>
<accession>A0A1H0TZS6</accession>
<evidence type="ECO:0000313" key="1">
    <source>
        <dbReference type="EMBL" id="SDP59572.1"/>
    </source>
</evidence>
<comment type="caution">
    <text evidence="1">The sequence shown here is derived from an EMBL/GenBank/DDBJ whole genome shotgun (WGS) entry which is preliminary data.</text>
</comment>
<dbReference type="EMBL" id="FNJH01000005">
    <property type="protein sequence ID" value="SDP59572.1"/>
    <property type="molecule type" value="Genomic_DNA"/>
</dbReference>
<dbReference type="RefSeq" id="WP_143010006.1">
    <property type="nucleotide sequence ID" value="NZ_FNJH01000005.1"/>
</dbReference>
<sequence>MPNYSILDPAPDAVGEKKIWPILRNGYATGRSGKSKPDAISIAASMELEELEHYLLGKEKESRRTYNQSVSRLQPYIDSLRKQQINKVLQPRPTRMSEELDESLKK</sequence>
<dbReference type="Proteomes" id="UP000183042">
    <property type="component" value="Unassembled WGS sequence"/>
</dbReference>
<reference evidence="1 2" key="1">
    <citation type="submission" date="2016-10" db="EMBL/GenBank/DDBJ databases">
        <authorList>
            <person name="Varghese N."/>
            <person name="Submissions S."/>
        </authorList>
    </citation>
    <scope>NUCLEOTIDE SEQUENCE [LARGE SCALE GENOMIC DNA]</scope>
    <source>
        <strain evidence="1 2">DSM 14939</strain>
    </source>
</reference>
<name>A0A1H0TZS6_9PSED</name>
<organism evidence="1 2">
    <name type="scientific">Pseudomonas congelans</name>
    <dbReference type="NCBI Taxonomy" id="200452"/>
    <lineage>
        <taxon>Bacteria</taxon>
        <taxon>Pseudomonadati</taxon>
        <taxon>Pseudomonadota</taxon>
        <taxon>Gammaproteobacteria</taxon>
        <taxon>Pseudomonadales</taxon>
        <taxon>Pseudomonadaceae</taxon>
        <taxon>Pseudomonas</taxon>
    </lineage>
</organism>
<evidence type="ECO:0000313" key="2">
    <source>
        <dbReference type="Proteomes" id="UP000183042"/>
    </source>
</evidence>